<sequence>MGKLEDLRTEREMIATKFEFILDQANDHHTTPLDIATIDAYVLEVIHWNKRLDEVYLQTAFLKPSDLDDDKKDYVLLLKSVRQVLVQLRAVRALVMPVATASIPTATSVGNNVRLPKLEIQPFHGNYLEWATFKDSFEAAVHSNASVSKVEKFTYLALLKGEAARYTADLPLTDAHYDQAWKQLHDRYENQRMIAFATLDKFCSQPKSTATSKSVKALIDAANRCIRSMELLNCHMDIHTEQFYIYHIARKLDPGAKDMWEHSLKDNDIIKLADLISFLERHAMALENSAYVASNPKSGSEKKTATVHHTQAATKKCKMGCRDSHPLFKCKEFRGATVEGRRALVKREKLCYTCLLPKHGTCDSPFKCKKCNQQHSYLLHNNAADNHRNDQQNQTMNTQASNNSRADRNYERQQGEHQQSERTSQVFHTQGRSDGSASNNGGSLFYNNSE</sequence>
<feature type="compositionally biased region" description="Basic and acidic residues" evidence="1">
    <location>
        <begin position="405"/>
        <end position="420"/>
    </location>
</feature>
<organism evidence="2 3">
    <name type="scientific">Folsomia candida</name>
    <name type="common">Springtail</name>
    <dbReference type="NCBI Taxonomy" id="158441"/>
    <lineage>
        <taxon>Eukaryota</taxon>
        <taxon>Metazoa</taxon>
        <taxon>Ecdysozoa</taxon>
        <taxon>Arthropoda</taxon>
        <taxon>Hexapoda</taxon>
        <taxon>Collembola</taxon>
        <taxon>Entomobryomorpha</taxon>
        <taxon>Isotomoidea</taxon>
        <taxon>Isotomidae</taxon>
        <taxon>Proisotominae</taxon>
        <taxon>Folsomia</taxon>
    </lineage>
</organism>
<dbReference type="OMA" id="QANDHHT"/>
<protein>
    <submittedName>
        <fullName evidence="2">Uncharacterized protein</fullName>
    </submittedName>
</protein>
<dbReference type="InterPro" id="IPR005312">
    <property type="entry name" value="DUF1759"/>
</dbReference>
<dbReference type="AlphaFoldDB" id="A0A226CVE6"/>
<feature type="compositionally biased region" description="Polar residues" evidence="1">
    <location>
        <begin position="421"/>
        <end position="450"/>
    </location>
</feature>
<evidence type="ECO:0000313" key="3">
    <source>
        <dbReference type="Proteomes" id="UP000198287"/>
    </source>
</evidence>
<comment type="caution">
    <text evidence="2">The sequence shown here is derived from an EMBL/GenBank/DDBJ whole genome shotgun (WGS) entry which is preliminary data.</text>
</comment>
<feature type="region of interest" description="Disordered" evidence="1">
    <location>
        <begin position="387"/>
        <end position="450"/>
    </location>
</feature>
<dbReference type="PANTHER" id="PTHR47331">
    <property type="entry name" value="PHD-TYPE DOMAIN-CONTAINING PROTEIN"/>
    <property type="match status" value="1"/>
</dbReference>
<dbReference type="PANTHER" id="PTHR47331:SF1">
    <property type="entry name" value="GAG-LIKE PROTEIN"/>
    <property type="match status" value="1"/>
</dbReference>
<name>A0A226CVE6_FOLCA</name>
<accession>A0A226CVE6</accession>
<dbReference type="EMBL" id="LNIX01000070">
    <property type="protein sequence ID" value="OXA36859.1"/>
    <property type="molecule type" value="Genomic_DNA"/>
</dbReference>
<dbReference type="Proteomes" id="UP000198287">
    <property type="component" value="Unassembled WGS sequence"/>
</dbReference>
<feature type="compositionally biased region" description="Polar residues" evidence="1">
    <location>
        <begin position="391"/>
        <end position="404"/>
    </location>
</feature>
<dbReference type="OrthoDB" id="8065581at2759"/>
<evidence type="ECO:0000256" key="1">
    <source>
        <dbReference type="SAM" id="MobiDB-lite"/>
    </source>
</evidence>
<gene>
    <name evidence="2" type="ORF">Fcan01_28383</name>
</gene>
<evidence type="ECO:0000313" key="2">
    <source>
        <dbReference type="EMBL" id="OXA36859.1"/>
    </source>
</evidence>
<keyword evidence="3" id="KW-1185">Reference proteome</keyword>
<reference evidence="2 3" key="1">
    <citation type="submission" date="2015-12" db="EMBL/GenBank/DDBJ databases">
        <title>The genome of Folsomia candida.</title>
        <authorList>
            <person name="Faddeeva A."/>
            <person name="Derks M.F."/>
            <person name="Anvar Y."/>
            <person name="Smit S."/>
            <person name="Van Straalen N."/>
            <person name="Roelofs D."/>
        </authorList>
    </citation>
    <scope>NUCLEOTIDE SEQUENCE [LARGE SCALE GENOMIC DNA]</scope>
    <source>
        <strain evidence="2 3">VU population</strain>
        <tissue evidence="2">Whole body</tissue>
    </source>
</reference>
<proteinExistence type="predicted"/>
<dbReference type="Pfam" id="PF03564">
    <property type="entry name" value="DUF1759"/>
    <property type="match status" value="1"/>
</dbReference>